<dbReference type="InterPro" id="IPR050764">
    <property type="entry name" value="CbbQ/NirQ/NorQ/GpvN"/>
</dbReference>
<organism evidence="2">
    <name type="scientific">marine metagenome</name>
    <dbReference type="NCBI Taxonomy" id="408172"/>
    <lineage>
        <taxon>unclassified sequences</taxon>
        <taxon>metagenomes</taxon>
        <taxon>ecological metagenomes</taxon>
    </lineage>
</organism>
<sequence>TGPRACLNLILAGKARAILQGRFNVAIDDIQALALPVMRHRMGLNFAAQSEGVKTDDVVRKLLEEIPSDEKLYQEKSA</sequence>
<gene>
    <name evidence="2" type="ORF">METZ01_LOCUS408444</name>
</gene>
<reference evidence="2" key="1">
    <citation type="submission" date="2018-05" db="EMBL/GenBank/DDBJ databases">
        <authorList>
            <person name="Lanie J.A."/>
            <person name="Ng W.-L."/>
            <person name="Kazmierczak K.M."/>
            <person name="Andrzejewski T.M."/>
            <person name="Davidsen T.M."/>
            <person name="Wayne K.J."/>
            <person name="Tettelin H."/>
            <person name="Glass J.I."/>
            <person name="Rusch D."/>
            <person name="Podicherti R."/>
            <person name="Tsui H.-C.T."/>
            <person name="Winkler M.E."/>
        </authorList>
    </citation>
    <scope>NUCLEOTIDE SEQUENCE</scope>
</reference>
<dbReference type="InterPro" id="IPR041628">
    <property type="entry name" value="ChlI/MoxR_AAA_lid"/>
</dbReference>
<evidence type="ECO:0000259" key="1">
    <source>
        <dbReference type="Pfam" id="PF17863"/>
    </source>
</evidence>
<dbReference type="Gene3D" id="1.10.8.80">
    <property type="entry name" value="Magnesium chelatase subunit I, C-Terminal domain"/>
    <property type="match status" value="1"/>
</dbReference>
<feature type="domain" description="ChlI/MoxR AAA lid" evidence="1">
    <location>
        <begin position="3"/>
        <end position="61"/>
    </location>
</feature>
<name>A0A382WAT5_9ZZZZ</name>
<dbReference type="AlphaFoldDB" id="A0A382WAT5"/>
<dbReference type="PANTHER" id="PTHR42759:SF1">
    <property type="entry name" value="MAGNESIUM-CHELATASE SUBUNIT CHLD"/>
    <property type="match status" value="1"/>
</dbReference>
<dbReference type="Pfam" id="PF17863">
    <property type="entry name" value="AAA_lid_2"/>
    <property type="match status" value="1"/>
</dbReference>
<evidence type="ECO:0000313" key="2">
    <source>
        <dbReference type="EMBL" id="SVD55590.1"/>
    </source>
</evidence>
<accession>A0A382WAT5</accession>
<dbReference type="PANTHER" id="PTHR42759">
    <property type="entry name" value="MOXR FAMILY PROTEIN"/>
    <property type="match status" value="1"/>
</dbReference>
<dbReference type="EMBL" id="UINC01158187">
    <property type="protein sequence ID" value="SVD55590.1"/>
    <property type="molecule type" value="Genomic_DNA"/>
</dbReference>
<feature type="non-terminal residue" evidence="2">
    <location>
        <position position="1"/>
    </location>
</feature>
<proteinExistence type="predicted"/>
<protein>
    <recommendedName>
        <fullName evidence="1">ChlI/MoxR AAA lid domain-containing protein</fullName>
    </recommendedName>
</protein>